<keyword evidence="1" id="KW-1133">Transmembrane helix</keyword>
<dbReference type="Proteomes" id="UP001530315">
    <property type="component" value="Unassembled WGS sequence"/>
</dbReference>
<dbReference type="PANTHER" id="PTHR34730:SF1">
    <property type="entry name" value="PARAQUAT-INDUCIBLE PROTEIN A"/>
    <property type="match status" value="1"/>
</dbReference>
<keyword evidence="1" id="KW-0472">Membrane</keyword>
<evidence type="ECO:0000313" key="3">
    <source>
        <dbReference type="Proteomes" id="UP001530315"/>
    </source>
</evidence>
<proteinExistence type="predicted"/>
<evidence type="ECO:0000313" key="2">
    <source>
        <dbReference type="EMBL" id="KAL3792394.1"/>
    </source>
</evidence>
<reference evidence="2 3" key="1">
    <citation type="submission" date="2024-10" db="EMBL/GenBank/DDBJ databases">
        <title>Updated reference genomes for cyclostephanoid diatoms.</title>
        <authorList>
            <person name="Roberts W.R."/>
            <person name="Alverson A.J."/>
        </authorList>
    </citation>
    <scope>NUCLEOTIDE SEQUENCE [LARGE SCALE GENOMIC DNA]</scope>
    <source>
        <strain evidence="2 3">AJA276-08</strain>
    </source>
</reference>
<sequence>MVHSMIDLWNAGGKALAILIAIISFTILLAIIFLFVLSAWPYMNLLISLFAWFAPPHWMSFKRRGSLFWWLDILGKWSIIKVFVLLMTLVPLRLSIESPDYHSFLPSGLYSINMLFVPLWGLYANMLAQIVSQISSHVMIHYHRKCLMAAIEAHEIDAPPSTNNHPRNLQTHEFTLSSGKRAIVKRSVHWILSAIFFIFVVLVICGCVLPSFGIETFGVVGLASKSRIKFEPAKDFYSVFGLAHTIMEQAHFLNTTKDLVGLGMFASMLVITIFLVPLAQAATLFVEWFLPMTTKQRLWNMALNEILSAWQYMEVYALSIIISSFLEQIINAQCGKLDGIFASLLSYEILSENDAQCFRIETTVEEAYWMLVAACFTLGMLNHFVSGASTQKTRNNGFHPERRLNTDRWIWRKDEDEERNSGWMDRKEPCNLPVKPQFTDYYFFATKQIIDQKKGADLPIANG</sequence>
<organism evidence="2 3">
    <name type="scientific">Stephanodiscus triporus</name>
    <dbReference type="NCBI Taxonomy" id="2934178"/>
    <lineage>
        <taxon>Eukaryota</taxon>
        <taxon>Sar</taxon>
        <taxon>Stramenopiles</taxon>
        <taxon>Ochrophyta</taxon>
        <taxon>Bacillariophyta</taxon>
        <taxon>Coscinodiscophyceae</taxon>
        <taxon>Thalassiosirophycidae</taxon>
        <taxon>Stephanodiscales</taxon>
        <taxon>Stephanodiscaceae</taxon>
        <taxon>Stephanodiscus</taxon>
    </lineage>
</organism>
<feature type="transmembrane region" description="Helical" evidence="1">
    <location>
        <begin position="104"/>
        <end position="123"/>
    </location>
</feature>
<name>A0ABD3PXF1_9STRA</name>
<dbReference type="PANTHER" id="PTHR34730">
    <property type="entry name" value="UNNAMED PRODUCT"/>
    <property type="match status" value="1"/>
</dbReference>
<dbReference type="EMBL" id="JALLAZ020000559">
    <property type="protein sequence ID" value="KAL3792394.1"/>
    <property type="molecule type" value="Genomic_DNA"/>
</dbReference>
<feature type="transmembrane region" description="Helical" evidence="1">
    <location>
        <begin position="73"/>
        <end position="92"/>
    </location>
</feature>
<dbReference type="AlphaFoldDB" id="A0ABD3PXF1"/>
<keyword evidence="1" id="KW-0812">Transmembrane</keyword>
<evidence type="ECO:0000256" key="1">
    <source>
        <dbReference type="SAM" id="Phobius"/>
    </source>
</evidence>
<feature type="transmembrane region" description="Helical" evidence="1">
    <location>
        <begin position="15"/>
        <end position="36"/>
    </location>
</feature>
<keyword evidence="3" id="KW-1185">Reference proteome</keyword>
<protein>
    <submittedName>
        <fullName evidence="2">Uncharacterized protein</fullName>
    </submittedName>
</protein>
<comment type="caution">
    <text evidence="2">The sequence shown here is derived from an EMBL/GenBank/DDBJ whole genome shotgun (WGS) entry which is preliminary data.</text>
</comment>
<accession>A0ABD3PXF1</accession>
<gene>
    <name evidence="2" type="ORF">ACHAW5_010455</name>
</gene>
<feature type="transmembrane region" description="Helical" evidence="1">
    <location>
        <begin position="262"/>
        <end position="290"/>
    </location>
</feature>
<feature type="transmembrane region" description="Helical" evidence="1">
    <location>
        <begin position="190"/>
        <end position="212"/>
    </location>
</feature>